<name>A0A857FK93_KOMXY</name>
<dbReference type="Proteomes" id="UP000464674">
    <property type="component" value="Chromosome"/>
</dbReference>
<sequence length="74" mass="8822">MGKLFSKNFQERRVFEKRGHPKTSVFHQDYFEQDLSFMGARKPYRPPCVCLIFPSSRTFSHESTDLAEKRQDHL</sequence>
<protein>
    <submittedName>
        <fullName evidence="1">Uncharacterized protein</fullName>
    </submittedName>
</protein>
<reference evidence="1 2" key="1">
    <citation type="journal article" date="2020" name="Carbohydr. Polym.">
        <title>Characterization and optimization of production of bacterial cellulose from strain CGMCC 17276 based on whole-genome analysis.</title>
        <authorList>
            <person name="Lu T."/>
            <person name="Gao H."/>
            <person name="Liao B."/>
            <person name="Wu J."/>
            <person name="Zhang W."/>
            <person name="Huang J."/>
            <person name="Liu M."/>
            <person name="Huang J."/>
            <person name="Chang Z."/>
            <person name="Jin M."/>
            <person name="Yi Z."/>
            <person name="Jiang D."/>
        </authorList>
    </citation>
    <scope>NUCLEOTIDE SEQUENCE [LARGE SCALE GENOMIC DNA]</scope>
    <source>
        <strain evidence="1 2">CGMCC 17276</strain>
    </source>
</reference>
<proteinExistence type="predicted"/>
<evidence type="ECO:0000313" key="2">
    <source>
        <dbReference type="Proteomes" id="UP000464674"/>
    </source>
</evidence>
<accession>A0A857FK93</accession>
<organism evidence="1 2">
    <name type="scientific">Komagataeibacter xylinus</name>
    <name type="common">Gluconacetobacter xylinus</name>
    <dbReference type="NCBI Taxonomy" id="28448"/>
    <lineage>
        <taxon>Bacteria</taxon>
        <taxon>Pseudomonadati</taxon>
        <taxon>Pseudomonadota</taxon>
        <taxon>Alphaproteobacteria</taxon>
        <taxon>Acetobacterales</taxon>
        <taxon>Acetobacteraceae</taxon>
        <taxon>Komagataeibacter</taxon>
    </lineage>
</organism>
<gene>
    <name evidence="1" type="ORF">FMA36_02970</name>
</gene>
<dbReference type="AlphaFoldDB" id="A0A857FK93"/>
<dbReference type="EMBL" id="CP041348">
    <property type="protein sequence ID" value="QHC34605.1"/>
    <property type="molecule type" value="Genomic_DNA"/>
</dbReference>
<evidence type="ECO:0000313" key="1">
    <source>
        <dbReference type="EMBL" id="QHC34605.1"/>
    </source>
</evidence>